<sequence length="705" mass="72759">MKDHRCSILSITALFVAYGTSFAAQSGPDLAGQIVAIQIEKAARTPAERKLDSQLLFLSRETAGLEAVAGAPLLRSRVCREPDGRVTVDISAPPSVDLRQAIVGAGGSIIYESPRLGALRVCLPPAALQGIAAREDVKRIKQGARLVRHTGPVLSEGDAAHKAASSRTFFGSNGSGVKVGVISDSVDYYEDSVENGELPSFSILPDRSGIPGSGEGTAMSEIVADLAPGAEIIFASASGGKAAFADSILLLREAGCKVIVDDISYGNEWQFQDDEIGQAVNDVVADGALYLSSSGNEGSLAKGTSTTWEGDFASGGGEALLPAGVVHDFGPQNFNRLTDDPSGGSLQWSDEYHTSANDYDLHILSADGSTIVSSSADTQDGDDEPFEFIDEINPGERIVIWKANGAAPRYLRLSCTGNPLEIATAGQTIGHAATASCMSIAASDASAVAPGPFTSDSPVRDSSSDGPHKMFYEPDGTPITPGNFLASGGVTIPAPSLTAATGGATSVPGFSPFYGTSAAAPHAAALAAVVWSRKPALTNTQLRTLLESSCIDIEDEGYEVNTGHGILMADLALGLTRSPHEIWRQSNFNVVLASGSSLPNADPDGDGVPNVVEYATGGDPNAPTPAPLAAVSHAGSVFSLSYRKNPTASDATLSFEHSATLSGWLPITPATDALISTAGGIQLRQATLGVGSNTADFFRLKATAP</sequence>
<comment type="similarity">
    <text evidence="1 5">Belongs to the peptidase S8 family.</text>
</comment>
<dbReference type="InterPro" id="IPR050131">
    <property type="entry name" value="Peptidase_S8_subtilisin-like"/>
</dbReference>
<comment type="caution">
    <text evidence="5">Lacks conserved residue(s) required for the propagation of feature annotation.</text>
</comment>
<gene>
    <name evidence="8" type="ORF">OKA05_14795</name>
</gene>
<evidence type="ECO:0000256" key="3">
    <source>
        <dbReference type="ARBA" id="ARBA00022801"/>
    </source>
</evidence>
<keyword evidence="9" id="KW-1185">Reference proteome</keyword>
<dbReference type="RefSeq" id="WP_264487940.1">
    <property type="nucleotide sequence ID" value="NZ_JAPDDT010000006.1"/>
</dbReference>
<protein>
    <submittedName>
        <fullName evidence="8">S8 family serine peptidase</fullName>
    </submittedName>
</protein>
<dbReference type="SUPFAM" id="SSF52743">
    <property type="entry name" value="Subtilisin-like"/>
    <property type="match status" value="1"/>
</dbReference>
<proteinExistence type="inferred from homology"/>
<keyword evidence="2" id="KW-0645">Protease</keyword>
<evidence type="ECO:0000313" key="8">
    <source>
        <dbReference type="EMBL" id="MCW1923833.1"/>
    </source>
</evidence>
<dbReference type="InterPro" id="IPR023828">
    <property type="entry name" value="Peptidase_S8_Ser-AS"/>
</dbReference>
<evidence type="ECO:0000256" key="5">
    <source>
        <dbReference type="PROSITE-ProRule" id="PRU01240"/>
    </source>
</evidence>
<feature type="domain" description="Peptidase S8/S53" evidence="7">
    <location>
        <begin position="410"/>
        <end position="564"/>
    </location>
</feature>
<evidence type="ECO:0000256" key="6">
    <source>
        <dbReference type="SAM" id="SignalP"/>
    </source>
</evidence>
<dbReference type="PANTHER" id="PTHR43806:SF11">
    <property type="entry name" value="CEREVISIN-RELATED"/>
    <property type="match status" value="1"/>
</dbReference>
<accession>A0ABT3GK08</accession>
<dbReference type="InterPro" id="IPR000209">
    <property type="entry name" value="Peptidase_S8/S53_dom"/>
</dbReference>
<name>A0ABT3GK08_9BACT</name>
<evidence type="ECO:0000256" key="4">
    <source>
        <dbReference type="ARBA" id="ARBA00022825"/>
    </source>
</evidence>
<dbReference type="Gene3D" id="3.40.50.200">
    <property type="entry name" value="Peptidase S8/S53 domain"/>
    <property type="match status" value="2"/>
</dbReference>
<evidence type="ECO:0000259" key="7">
    <source>
        <dbReference type="Pfam" id="PF00082"/>
    </source>
</evidence>
<comment type="caution">
    <text evidence="8">The sequence shown here is derived from an EMBL/GenBank/DDBJ whole genome shotgun (WGS) entry which is preliminary data.</text>
</comment>
<dbReference type="PANTHER" id="PTHR43806">
    <property type="entry name" value="PEPTIDASE S8"/>
    <property type="match status" value="1"/>
</dbReference>
<dbReference type="PROSITE" id="PS51892">
    <property type="entry name" value="SUBTILASE"/>
    <property type="match status" value="1"/>
</dbReference>
<evidence type="ECO:0000313" key="9">
    <source>
        <dbReference type="Proteomes" id="UP001320876"/>
    </source>
</evidence>
<organism evidence="8 9">
    <name type="scientific">Luteolibacter arcticus</name>
    <dbReference type="NCBI Taxonomy" id="1581411"/>
    <lineage>
        <taxon>Bacteria</taxon>
        <taxon>Pseudomonadati</taxon>
        <taxon>Verrucomicrobiota</taxon>
        <taxon>Verrucomicrobiia</taxon>
        <taxon>Verrucomicrobiales</taxon>
        <taxon>Verrucomicrobiaceae</taxon>
        <taxon>Luteolibacter</taxon>
    </lineage>
</organism>
<keyword evidence="6" id="KW-0732">Signal</keyword>
<feature type="signal peptide" evidence="6">
    <location>
        <begin position="1"/>
        <end position="23"/>
    </location>
</feature>
<evidence type="ECO:0000256" key="2">
    <source>
        <dbReference type="ARBA" id="ARBA00022670"/>
    </source>
</evidence>
<dbReference type="PRINTS" id="PR00723">
    <property type="entry name" value="SUBTILISIN"/>
</dbReference>
<dbReference type="InterPro" id="IPR036852">
    <property type="entry name" value="Peptidase_S8/S53_dom_sf"/>
</dbReference>
<keyword evidence="4" id="KW-0720">Serine protease</keyword>
<dbReference type="EMBL" id="JAPDDT010000006">
    <property type="protein sequence ID" value="MCW1923833.1"/>
    <property type="molecule type" value="Genomic_DNA"/>
</dbReference>
<feature type="chain" id="PRO_5046547093" evidence="6">
    <location>
        <begin position="24"/>
        <end position="705"/>
    </location>
</feature>
<dbReference type="Proteomes" id="UP001320876">
    <property type="component" value="Unassembled WGS sequence"/>
</dbReference>
<reference evidence="8 9" key="1">
    <citation type="submission" date="2022-10" db="EMBL/GenBank/DDBJ databases">
        <title>Luteolibacter arcticus strain CCTCC AB 2014275, whole genome shotgun sequencing project.</title>
        <authorList>
            <person name="Zhao G."/>
            <person name="Shen L."/>
        </authorList>
    </citation>
    <scope>NUCLEOTIDE SEQUENCE [LARGE SCALE GENOMIC DNA]</scope>
    <source>
        <strain evidence="8 9">CCTCC AB 2014275</strain>
    </source>
</reference>
<evidence type="ECO:0000256" key="1">
    <source>
        <dbReference type="ARBA" id="ARBA00011073"/>
    </source>
</evidence>
<dbReference type="InterPro" id="IPR015500">
    <property type="entry name" value="Peptidase_S8_subtilisin-rel"/>
</dbReference>
<keyword evidence="3" id="KW-0378">Hydrolase</keyword>
<dbReference type="PROSITE" id="PS00138">
    <property type="entry name" value="SUBTILASE_SER"/>
    <property type="match status" value="1"/>
</dbReference>
<dbReference type="Pfam" id="PF00082">
    <property type="entry name" value="Peptidase_S8"/>
    <property type="match status" value="1"/>
</dbReference>